<feature type="region of interest" description="Disordered" evidence="1">
    <location>
        <begin position="96"/>
        <end position="126"/>
    </location>
</feature>
<evidence type="ECO:0000256" key="1">
    <source>
        <dbReference type="SAM" id="MobiDB-lite"/>
    </source>
</evidence>
<protein>
    <submittedName>
        <fullName evidence="2">Uncharacterized protein</fullName>
    </submittedName>
</protein>
<evidence type="ECO:0000313" key="2">
    <source>
        <dbReference type="EMBL" id="DAE23440.1"/>
    </source>
</evidence>
<dbReference type="EMBL" id="BK015753">
    <property type="protein sequence ID" value="DAE23440.1"/>
    <property type="molecule type" value="Genomic_DNA"/>
</dbReference>
<organism evidence="2">
    <name type="scientific">Siphoviridae sp. ctcuE16</name>
    <dbReference type="NCBI Taxonomy" id="2826397"/>
    <lineage>
        <taxon>Viruses</taxon>
        <taxon>Duplodnaviria</taxon>
        <taxon>Heunggongvirae</taxon>
        <taxon>Uroviricota</taxon>
        <taxon>Caudoviricetes</taxon>
    </lineage>
</organism>
<reference evidence="2" key="1">
    <citation type="journal article" date="2021" name="Proc. Natl. Acad. Sci. U.S.A.">
        <title>A Catalog of Tens of Thousands of Viruses from Human Metagenomes Reveals Hidden Associations with Chronic Diseases.</title>
        <authorList>
            <person name="Tisza M.J."/>
            <person name="Buck C.B."/>
        </authorList>
    </citation>
    <scope>NUCLEOTIDE SEQUENCE</scope>
    <source>
        <strain evidence="2">CtcuE16</strain>
    </source>
</reference>
<proteinExistence type="predicted"/>
<feature type="compositionally biased region" description="Low complexity" evidence="1">
    <location>
        <begin position="102"/>
        <end position="120"/>
    </location>
</feature>
<name>A0A8S5QWK7_9CAUD</name>
<accession>A0A8S5QWK7</accession>
<sequence>MPHFNNLQISYTADGYGARGVCSQQLTFDVPACDYDDDTVGLFPYGAEVLVSCGTEVPVFYVSSRKPSGGRLSFTCYDRAMFTSAKCTLEESDFTAEEDSSGGDSSSDSDSNGSSDSSNSSDKKNKPKFASVSAVLANIKSICGFTEIAAGDIIGTKITKCPKDKVFGRTAKEILSDLAEAACGCFFVQGGVLTFLPFASGASSALFAVDKYSSIEYGLTKVCGSVIMTDGSRTYASGGDTDAYHTMKISSVYASEELAGAVIGAIQNKSYRAWSCKALVSAYPAPGAGITFGETTLVTNFCRMKITDYGLFAEMGRNSVQENEYDPLADRVQIGEVNGSTKMTRQGIKFVNENSKTEYGFEMAGEGVARFAGALLNGMLPTAVKIAEDGKSLRANYNGKIFEYAITEDNDGNIIPTTSEVSGDG</sequence>